<dbReference type="RefSeq" id="WP_151080909.1">
    <property type="nucleotide sequence ID" value="NZ_VTWU01000011.1"/>
</dbReference>
<organism evidence="5 6">
    <name type="scientific">Hymenobacter busanensis</name>
    <dbReference type="NCBI Taxonomy" id="2607656"/>
    <lineage>
        <taxon>Bacteria</taxon>
        <taxon>Pseudomonadati</taxon>
        <taxon>Bacteroidota</taxon>
        <taxon>Cytophagia</taxon>
        <taxon>Cytophagales</taxon>
        <taxon>Hymenobacteraceae</taxon>
        <taxon>Hymenobacter</taxon>
    </lineage>
</organism>
<comment type="caution">
    <text evidence="5">The sequence shown here is derived from an EMBL/GenBank/DDBJ whole genome shotgun (WGS) entry which is preliminary data.</text>
</comment>
<dbReference type="InterPro" id="IPR018062">
    <property type="entry name" value="HTH_AraC-typ_CS"/>
</dbReference>
<dbReference type="PANTHER" id="PTHR43280">
    <property type="entry name" value="ARAC-FAMILY TRANSCRIPTIONAL REGULATOR"/>
    <property type="match status" value="1"/>
</dbReference>
<dbReference type="AlphaFoldDB" id="A0AA88JXP9"/>
<keyword evidence="2" id="KW-0238">DNA-binding</keyword>
<accession>A0AA88JXP9</accession>
<keyword evidence="3" id="KW-0804">Transcription</keyword>
<evidence type="ECO:0000313" key="6">
    <source>
        <dbReference type="Proteomes" id="UP000326380"/>
    </source>
</evidence>
<dbReference type="GO" id="GO:0043565">
    <property type="term" value="F:sequence-specific DNA binding"/>
    <property type="evidence" value="ECO:0007669"/>
    <property type="project" value="InterPro"/>
</dbReference>
<dbReference type="InterPro" id="IPR009057">
    <property type="entry name" value="Homeodomain-like_sf"/>
</dbReference>
<evidence type="ECO:0000259" key="4">
    <source>
        <dbReference type="PROSITE" id="PS01124"/>
    </source>
</evidence>
<dbReference type="PANTHER" id="PTHR43280:SF28">
    <property type="entry name" value="HTH-TYPE TRANSCRIPTIONAL ACTIVATOR RHAS"/>
    <property type="match status" value="1"/>
</dbReference>
<feature type="domain" description="HTH araC/xylS-type" evidence="4">
    <location>
        <begin position="127"/>
        <end position="186"/>
    </location>
</feature>
<evidence type="ECO:0000313" key="5">
    <source>
        <dbReference type="EMBL" id="KAA9325118.1"/>
    </source>
</evidence>
<dbReference type="EMBL" id="VTWU01000011">
    <property type="protein sequence ID" value="KAA9325118.1"/>
    <property type="molecule type" value="Genomic_DNA"/>
</dbReference>
<dbReference type="SUPFAM" id="SSF46689">
    <property type="entry name" value="Homeodomain-like"/>
    <property type="match status" value="1"/>
</dbReference>
<gene>
    <name evidence="5" type="ORF">F0P96_20690</name>
</gene>
<dbReference type="SMART" id="SM00342">
    <property type="entry name" value="HTH_ARAC"/>
    <property type="match status" value="1"/>
</dbReference>
<proteinExistence type="predicted"/>
<dbReference type="Pfam" id="PF12833">
    <property type="entry name" value="HTH_18"/>
    <property type="match status" value="1"/>
</dbReference>
<evidence type="ECO:0000256" key="1">
    <source>
        <dbReference type="ARBA" id="ARBA00023015"/>
    </source>
</evidence>
<protein>
    <submittedName>
        <fullName evidence="5">Helix-turn-helix domain-containing protein</fullName>
    </submittedName>
</protein>
<keyword evidence="6" id="KW-1185">Reference proteome</keyword>
<evidence type="ECO:0000256" key="3">
    <source>
        <dbReference type="ARBA" id="ARBA00023163"/>
    </source>
</evidence>
<dbReference type="Proteomes" id="UP000326380">
    <property type="component" value="Unassembled WGS sequence"/>
</dbReference>
<dbReference type="PROSITE" id="PS01124">
    <property type="entry name" value="HTH_ARAC_FAMILY_2"/>
    <property type="match status" value="1"/>
</dbReference>
<dbReference type="PROSITE" id="PS00041">
    <property type="entry name" value="HTH_ARAC_FAMILY_1"/>
    <property type="match status" value="1"/>
</dbReference>
<dbReference type="InterPro" id="IPR018060">
    <property type="entry name" value="HTH_AraC"/>
</dbReference>
<sequence length="200" mass="22129">MTSPNPEPPCTLLYIKHMVCPRGIRMVRRELEQLGLRVLDVRLGAATVAAAAEELDWPRIRQVLADAQFALLETEHQTLLERVHTATGHLLRRPEPLRHRAFGPALAHELSLSYGQLSAAYARLAPGDTLAAYISRQRLVYAQELLITSSSGVGRIAHQLGYSSLAHFSGQFRRVARCAPSAYRKQQRALTTGTPAESSK</sequence>
<name>A0AA88JXP9_9BACT</name>
<reference evidence="5 6" key="1">
    <citation type="submission" date="2019-09" db="EMBL/GenBank/DDBJ databases">
        <title>Genome sequence of Hymenobacter sp. M3.</title>
        <authorList>
            <person name="Srinivasan S."/>
        </authorList>
    </citation>
    <scope>NUCLEOTIDE SEQUENCE [LARGE SCALE GENOMIC DNA]</scope>
    <source>
        <strain evidence="5 6">M3</strain>
    </source>
</reference>
<dbReference type="Gene3D" id="1.10.10.60">
    <property type="entry name" value="Homeodomain-like"/>
    <property type="match status" value="1"/>
</dbReference>
<evidence type="ECO:0000256" key="2">
    <source>
        <dbReference type="ARBA" id="ARBA00023125"/>
    </source>
</evidence>
<keyword evidence="1" id="KW-0805">Transcription regulation</keyword>
<dbReference type="GO" id="GO:0003700">
    <property type="term" value="F:DNA-binding transcription factor activity"/>
    <property type="evidence" value="ECO:0007669"/>
    <property type="project" value="InterPro"/>
</dbReference>